<dbReference type="EMBL" id="KI271587">
    <property type="protein sequence ID" value="ERL65311.1"/>
    <property type="molecule type" value="Genomic_DNA"/>
</dbReference>
<feature type="transmembrane region" description="Helical" evidence="1">
    <location>
        <begin position="25"/>
        <end position="43"/>
    </location>
</feature>
<organism evidence="2 3">
    <name type="scientific">Schleiferilactobacillus shenzhenensis LY-73</name>
    <dbReference type="NCBI Taxonomy" id="1231336"/>
    <lineage>
        <taxon>Bacteria</taxon>
        <taxon>Bacillati</taxon>
        <taxon>Bacillota</taxon>
        <taxon>Bacilli</taxon>
        <taxon>Lactobacillales</taxon>
        <taxon>Lactobacillaceae</taxon>
        <taxon>Schleiferilactobacillus</taxon>
    </lineage>
</organism>
<name>U4TKF8_9LACO</name>
<sequence>MVDILFLSAVLYSLSQAGPGQPVLWLLLVLLLTAGSFAAGAWHSRQASRAAHGAALFTGAAVLAALGLPDPLTLSELWFPIALLLIGLVLLLTIAYVTWLVLIVVRAFQHRAV</sequence>
<accession>U4TKF8</accession>
<protein>
    <submittedName>
        <fullName evidence="2">Uncharacterized protein</fullName>
    </submittedName>
</protein>
<dbReference type="HOGENOM" id="CLU_2130343_0_0_9"/>
<evidence type="ECO:0000313" key="2">
    <source>
        <dbReference type="EMBL" id="ERL65311.1"/>
    </source>
</evidence>
<keyword evidence="3" id="KW-1185">Reference proteome</keyword>
<dbReference type="AlphaFoldDB" id="U4TKF8"/>
<gene>
    <name evidence="2" type="ORF">L248_2710</name>
</gene>
<evidence type="ECO:0000256" key="1">
    <source>
        <dbReference type="SAM" id="Phobius"/>
    </source>
</evidence>
<keyword evidence="1" id="KW-0472">Membrane</keyword>
<evidence type="ECO:0000313" key="3">
    <source>
        <dbReference type="Proteomes" id="UP000030647"/>
    </source>
</evidence>
<dbReference type="Proteomes" id="UP000030647">
    <property type="component" value="Unassembled WGS sequence"/>
</dbReference>
<feature type="transmembrane region" description="Helical" evidence="1">
    <location>
        <begin position="81"/>
        <end position="105"/>
    </location>
</feature>
<keyword evidence="1" id="KW-0812">Transmembrane</keyword>
<feature type="transmembrane region" description="Helical" evidence="1">
    <location>
        <begin position="50"/>
        <end position="69"/>
    </location>
</feature>
<proteinExistence type="predicted"/>
<keyword evidence="1" id="KW-1133">Transmembrane helix</keyword>
<dbReference type="STRING" id="1231336.L248_2710"/>
<reference evidence="3" key="1">
    <citation type="journal article" date="2013" name="Genome Announc.">
        <title>Whole-Genome Sequencing of Lactobacillus shenzhenensis Strain LY-73T.</title>
        <authorList>
            <person name="Lin Z."/>
            <person name="Liu Z."/>
            <person name="Yang R."/>
            <person name="Zou Y."/>
            <person name="Wan D."/>
            <person name="Chen J."/>
            <person name="Guo M."/>
            <person name="Zhao J."/>
            <person name="Fang C."/>
            <person name="Yang R."/>
            <person name="Liu F."/>
        </authorList>
    </citation>
    <scope>NUCLEOTIDE SEQUENCE [LARGE SCALE GENOMIC DNA]</scope>
    <source>
        <strain evidence="3">LY-73</strain>
    </source>
</reference>